<dbReference type="EMBL" id="CAJOBI010005126">
    <property type="protein sequence ID" value="CAF4022740.1"/>
    <property type="molecule type" value="Genomic_DNA"/>
</dbReference>
<evidence type="ECO:0000313" key="2">
    <source>
        <dbReference type="Proteomes" id="UP000676336"/>
    </source>
</evidence>
<reference evidence="1" key="1">
    <citation type="submission" date="2021-02" db="EMBL/GenBank/DDBJ databases">
        <authorList>
            <person name="Nowell W R."/>
        </authorList>
    </citation>
    <scope>NUCLEOTIDE SEQUENCE</scope>
</reference>
<proteinExistence type="predicted"/>
<comment type="caution">
    <text evidence="1">The sequence shown here is derived from an EMBL/GenBank/DDBJ whole genome shotgun (WGS) entry which is preliminary data.</text>
</comment>
<evidence type="ECO:0008006" key="3">
    <source>
        <dbReference type="Google" id="ProtNLM"/>
    </source>
</evidence>
<accession>A0A8S2NX05</accession>
<dbReference type="InterPro" id="IPR009030">
    <property type="entry name" value="Growth_fac_rcpt_cys_sf"/>
</dbReference>
<gene>
    <name evidence="1" type="ORF">SMN809_LOCUS13118</name>
</gene>
<dbReference type="Proteomes" id="UP000676336">
    <property type="component" value="Unassembled WGS sequence"/>
</dbReference>
<dbReference type="AlphaFoldDB" id="A0A8S2NX05"/>
<sequence length="103" mass="11334">MSSRIILFQNADLLPKPCPPVIYKPPRSLVSSKILPGAIECDLCPIGYQTTSSGQTYCRACSPDHYSPNFILCESGFANDKHARDKCDLCPNGFYADVPSLTY</sequence>
<organism evidence="1 2">
    <name type="scientific">Rotaria magnacalcarata</name>
    <dbReference type="NCBI Taxonomy" id="392030"/>
    <lineage>
        <taxon>Eukaryota</taxon>
        <taxon>Metazoa</taxon>
        <taxon>Spiralia</taxon>
        <taxon>Gnathifera</taxon>
        <taxon>Rotifera</taxon>
        <taxon>Eurotatoria</taxon>
        <taxon>Bdelloidea</taxon>
        <taxon>Philodinida</taxon>
        <taxon>Philodinidae</taxon>
        <taxon>Rotaria</taxon>
    </lineage>
</organism>
<protein>
    <recommendedName>
        <fullName evidence="3">Tyrosine-protein kinase ephrin type A/B receptor-like domain-containing protein</fullName>
    </recommendedName>
</protein>
<evidence type="ECO:0000313" key="1">
    <source>
        <dbReference type="EMBL" id="CAF4022740.1"/>
    </source>
</evidence>
<dbReference type="SUPFAM" id="SSF57184">
    <property type="entry name" value="Growth factor receptor domain"/>
    <property type="match status" value="1"/>
</dbReference>
<name>A0A8S2NX05_9BILA</name>
<dbReference type="Gene3D" id="2.10.50.10">
    <property type="entry name" value="Tumor Necrosis Factor Receptor, subunit A, domain 2"/>
    <property type="match status" value="1"/>
</dbReference>